<sequence length="481" mass="51165">MSEEEVLKVKTCVLKVNIHCYGCKLKVKKILQKVDGVFTTAIDSEQGKVTVSGNVDPAVLIRKLNKAGKHAEIWEGSQKPSNNKNAQNLEKQPKVIQIGGNPKGSGGINGKRSGGGRHGDKPKGGSSGGFPPQVTTQNSQQIRQQMKEFPDLRFPQFKGMSGPQFGVSSGVSNPVMKQNHPQGQKHVRFCLRQEDLADDDFDKEEFGDVDDDDFDDGEDDNEFDGEMCGDFSRNTKNNVMMNGNNHHHPQAVNAQKVVNNTSHNNGERGCGSGANGALPVMMGGRNGGMKGAGDSAGGNNGAKGRGGKNASGGSAEDAKLGKIGDKDQVSHGGKRSGRGVYEPASNAFPLAPRGPNTDSMTGNPILAPMGGVSPLMGQAGNLRPAVQGLTGVPEGLTPNPHHQQQYLAAVMNQQRTTGTECFQPMMYARPPPATNYAPSNPYGFPYPRPCSCLCPYAAQPQGDGSYAHVFSDDNTWSCTLM</sequence>
<evidence type="ECO:0000313" key="1">
    <source>
        <dbReference type="EMBL" id="KAI4369613.1"/>
    </source>
</evidence>
<name>A0ACB9QSH4_9MYRT</name>
<gene>
    <name evidence="1" type="ORF">MLD38_018036</name>
</gene>
<evidence type="ECO:0000313" key="2">
    <source>
        <dbReference type="Proteomes" id="UP001057402"/>
    </source>
</evidence>
<organism evidence="1 2">
    <name type="scientific">Melastoma candidum</name>
    <dbReference type="NCBI Taxonomy" id="119954"/>
    <lineage>
        <taxon>Eukaryota</taxon>
        <taxon>Viridiplantae</taxon>
        <taxon>Streptophyta</taxon>
        <taxon>Embryophyta</taxon>
        <taxon>Tracheophyta</taxon>
        <taxon>Spermatophyta</taxon>
        <taxon>Magnoliopsida</taxon>
        <taxon>eudicotyledons</taxon>
        <taxon>Gunneridae</taxon>
        <taxon>Pentapetalae</taxon>
        <taxon>rosids</taxon>
        <taxon>malvids</taxon>
        <taxon>Myrtales</taxon>
        <taxon>Melastomataceae</taxon>
        <taxon>Melastomatoideae</taxon>
        <taxon>Melastomateae</taxon>
        <taxon>Melastoma</taxon>
    </lineage>
</organism>
<reference evidence="2" key="1">
    <citation type="journal article" date="2023" name="Front. Plant Sci.">
        <title>Chromosomal-level genome assembly of Melastoma candidum provides insights into trichome evolution.</title>
        <authorList>
            <person name="Zhong Y."/>
            <person name="Wu W."/>
            <person name="Sun C."/>
            <person name="Zou P."/>
            <person name="Liu Y."/>
            <person name="Dai S."/>
            <person name="Zhou R."/>
        </authorList>
    </citation>
    <scope>NUCLEOTIDE SEQUENCE [LARGE SCALE GENOMIC DNA]</scope>
</reference>
<protein>
    <submittedName>
        <fullName evidence="1">Uncharacterized protein</fullName>
    </submittedName>
</protein>
<comment type="caution">
    <text evidence="1">The sequence shown here is derived from an EMBL/GenBank/DDBJ whole genome shotgun (WGS) entry which is preliminary data.</text>
</comment>
<dbReference type="EMBL" id="CM042884">
    <property type="protein sequence ID" value="KAI4369613.1"/>
    <property type="molecule type" value="Genomic_DNA"/>
</dbReference>
<proteinExistence type="predicted"/>
<keyword evidence="2" id="KW-1185">Reference proteome</keyword>
<dbReference type="Proteomes" id="UP001057402">
    <property type="component" value="Chromosome 5"/>
</dbReference>
<accession>A0ACB9QSH4</accession>